<reference evidence="7 8" key="1">
    <citation type="submission" date="2021-12" db="EMBL/GenBank/DDBJ databases">
        <title>Discovery of the Pendulisporaceae a myxobacterial family with distinct sporulation behavior and unique specialized metabolism.</title>
        <authorList>
            <person name="Garcia R."/>
            <person name="Popoff A."/>
            <person name="Bader C.D."/>
            <person name="Loehr J."/>
            <person name="Walesch S."/>
            <person name="Walt C."/>
            <person name="Boldt J."/>
            <person name="Bunk B."/>
            <person name="Haeckl F.J.F.P.J."/>
            <person name="Gunesch A.P."/>
            <person name="Birkelbach J."/>
            <person name="Nuebel U."/>
            <person name="Pietschmann T."/>
            <person name="Bach T."/>
            <person name="Mueller R."/>
        </authorList>
    </citation>
    <scope>NUCLEOTIDE SEQUENCE [LARGE SCALE GENOMIC DNA]</scope>
    <source>
        <strain evidence="7 8">MSr12523</strain>
    </source>
</reference>
<feature type="chain" id="PRO_5046449526" description="N-acetylmuramoyl-L-alanine amidase" evidence="5">
    <location>
        <begin position="21"/>
        <end position="650"/>
    </location>
</feature>
<gene>
    <name evidence="7" type="ORF">LZC95_27090</name>
</gene>
<dbReference type="EC" id="3.5.1.28" evidence="2"/>
<keyword evidence="5" id="KW-0732">Signal</keyword>
<protein>
    <recommendedName>
        <fullName evidence="2">N-acetylmuramoyl-L-alanine amidase</fullName>
        <ecNumber evidence="2">3.5.1.28</ecNumber>
    </recommendedName>
</protein>
<dbReference type="Gene3D" id="3.40.80.10">
    <property type="entry name" value="Peptidoglycan recognition protein-like"/>
    <property type="match status" value="1"/>
</dbReference>
<dbReference type="Proteomes" id="UP001379533">
    <property type="component" value="Chromosome"/>
</dbReference>
<dbReference type="PANTHER" id="PTHR30417:SF1">
    <property type="entry name" value="N-ACETYLMURAMOYL-L-ALANINE AMIDASE AMID"/>
    <property type="match status" value="1"/>
</dbReference>
<evidence type="ECO:0000313" key="7">
    <source>
        <dbReference type="EMBL" id="WXA90113.1"/>
    </source>
</evidence>
<organism evidence="7 8">
    <name type="scientific">Pendulispora brunnea</name>
    <dbReference type="NCBI Taxonomy" id="2905690"/>
    <lineage>
        <taxon>Bacteria</taxon>
        <taxon>Pseudomonadati</taxon>
        <taxon>Myxococcota</taxon>
        <taxon>Myxococcia</taxon>
        <taxon>Myxococcales</taxon>
        <taxon>Sorangiineae</taxon>
        <taxon>Pendulisporaceae</taxon>
        <taxon>Pendulispora</taxon>
    </lineage>
</organism>
<feature type="domain" description="N-acetylmuramoyl-L-alanine amidase" evidence="6">
    <location>
        <begin position="276"/>
        <end position="413"/>
    </location>
</feature>
<dbReference type="EMBL" id="CP089982">
    <property type="protein sequence ID" value="WXA90113.1"/>
    <property type="molecule type" value="Genomic_DNA"/>
</dbReference>
<dbReference type="InterPro" id="IPR002502">
    <property type="entry name" value="Amidase_domain"/>
</dbReference>
<evidence type="ECO:0000256" key="2">
    <source>
        <dbReference type="ARBA" id="ARBA00011901"/>
    </source>
</evidence>
<comment type="catalytic activity">
    <reaction evidence="1">
        <text>Hydrolyzes the link between N-acetylmuramoyl residues and L-amino acid residues in certain cell-wall glycopeptides.</text>
        <dbReference type="EC" id="3.5.1.28"/>
    </reaction>
</comment>
<name>A0ABZ2JYF6_9BACT</name>
<dbReference type="SUPFAM" id="SSF53955">
    <property type="entry name" value="Lysozyme-like"/>
    <property type="match status" value="1"/>
</dbReference>
<dbReference type="SUPFAM" id="SSF55846">
    <property type="entry name" value="N-acetylmuramoyl-L-alanine amidase-like"/>
    <property type="match status" value="1"/>
</dbReference>
<evidence type="ECO:0000259" key="6">
    <source>
        <dbReference type="SMART" id="SM00644"/>
    </source>
</evidence>
<dbReference type="Pfam" id="PF01510">
    <property type="entry name" value="Amidase_2"/>
    <property type="match status" value="1"/>
</dbReference>
<dbReference type="PANTHER" id="PTHR30417">
    <property type="entry name" value="N-ACETYLMURAMOYL-L-ALANINE AMIDASE AMID"/>
    <property type="match status" value="1"/>
</dbReference>
<dbReference type="Gene3D" id="1.10.530.10">
    <property type="match status" value="1"/>
</dbReference>
<evidence type="ECO:0000256" key="4">
    <source>
        <dbReference type="ARBA" id="ARBA00023316"/>
    </source>
</evidence>
<evidence type="ECO:0000313" key="8">
    <source>
        <dbReference type="Proteomes" id="UP001379533"/>
    </source>
</evidence>
<sequence length="650" mass="70469">MLRTAGCWSIAAVVVVPALACQSAPSESDDARQMDARQRAFHQAATEFGVPESVLLGVSYMESRWDTNGGQPSRGAGYGPMHLTDVGSVPGRRTRMCGAGADDARGDDSRTMSRVERHADNVPASLRTLTRAAALTGVDEGTLRTDPEQNVRGGAALLAEYQRELAAAGKVRAASADAADWYGAVARYSGAVDTGAARQFADGVFGILAEGTRRVTDDGQSMELSAQTGIRPQRTQIDVLGLRPSPQGDVECPPDLDCEWIPAPYQELGGGKFGNHDLSDRPNTQRITHIVIHDVEGYYSTAVSDEILDPNGVSWHYTIRSNDGHVAQHVKTKDVGWHAGNWYLNAKSIGIEHEGFAAQGTWYTEAMYRSSVKLVRYLAARYGVPLDRAHILGHDNVQGPIPDAVSGMHWDTGPYWDWAHYFELLGSPFRATGRRGSGLVTMRPDYAHNRPPFFGCDDDHPADPCPARASSSVILHSEPRADAPLLDDVGLHPPDGKTSMVVYDIGSRASTGQQYAVAERRGDWTAIWYLGQKGWFYDPASAPSALPASGVLVTPKAGKASIPIYGRAYPEAEAFPARVPVQAIVPLQYTMPAGQKYSLGHLPATEYLWAGTFDPAEHVVVRGQTSYYQIQFGHRIAYVMANDVDLLPAL</sequence>
<dbReference type="InterPro" id="IPR023346">
    <property type="entry name" value="Lysozyme-like_dom_sf"/>
</dbReference>
<accession>A0ABZ2JYF6</accession>
<keyword evidence="8" id="KW-1185">Reference proteome</keyword>
<evidence type="ECO:0000256" key="1">
    <source>
        <dbReference type="ARBA" id="ARBA00001561"/>
    </source>
</evidence>
<evidence type="ECO:0000256" key="3">
    <source>
        <dbReference type="ARBA" id="ARBA00022801"/>
    </source>
</evidence>
<proteinExistence type="predicted"/>
<dbReference type="InterPro" id="IPR036505">
    <property type="entry name" value="Amidase/PGRP_sf"/>
</dbReference>
<dbReference type="RefSeq" id="WP_394840726.1">
    <property type="nucleotide sequence ID" value="NZ_CP089982.1"/>
</dbReference>
<keyword evidence="4" id="KW-0961">Cell wall biogenesis/degradation</keyword>
<dbReference type="SMART" id="SM00644">
    <property type="entry name" value="Ami_2"/>
    <property type="match status" value="1"/>
</dbReference>
<dbReference type="InterPro" id="IPR051206">
    <property type="entry name" value="NAMLAA_amidase_2"/>
</dbReference>
<dbReference type="CDD" id="cd06583">
    <property type="entry name" value="PGRP"/>
    <property type="match status" value="1"/>
</dbReference>
<feature type="signal peptide" evidence="5">
    <location>
        <begin position="1"/>
        <end position="20"/>
    </location>
</feature>
<evidence type="ECO:0000256" key="5">
    <source>
        <dbReference type="SAM" id="SignalP"/>
    </source>
</evidence>
<keyword evidence="3" id="KW-0378">Hydrolase</keyword>